<evidence type="ECO:0008006" key="2">
    <source>
        <dbReference type="Google" id="ProtNLM"/>
    </source>
</evidence>
<evidence type="ECO:0000313" key="1">
    <source>
        <dbReference type="EMBL" id="QBK93144.1"/>
    </source>
</evidence>
<accession>A0A481ZB40</accession>
<gene>
    <name evidence="1" type="ORF">LCPAC403_02780</name>
</gene>
<organism evidence="1">
    <name type="scientific">Pithovirus LCPAC403</name>
    <dbReference type="NCBI Taxonomy" id="2506596"/>
    <lineage>
        <taxon>Viruses</taxon>
        <taxon>Pithoviruses</taxon>
    </lineage>
</organism>
<name>A0A481ZB40_9VIRU</name>
<dbReference type="SUPFAM" id="SSF81383">
    <property type="entry name" value="F-box domain"/>
    <property type="match status" value="1"/>
</dbReference>
<dbReference type="InterPro" id="IPR036047">
    <property type="entry name" value="F-box-like_dom_sf"/>
</dbReference>
<sequence length="356" mass="41668">MEDQEIRIKTEGSLRSHYRAKLITKSVIKKLYLGMTLNNKPCMEIIKEKDEFCRHRKHKKLCLGITDNISCMEMIEDPDKFCIYHGKEYTEQGKKGERCEKSDKRKHHGGLINRNISELGTDVIEEFFYGINVQEVLKLCRVNTIFNEVCKKESFWRKKVLIDYGIEKKYGETWKKTAILLSDSNMINLRKEWINGQTYGELLEETLKGDRYIIESILNKHGISCRDARVYSESFDDFNSAVEEELSEMYNYYFVHGILNTTLFGSKPKSSWTSHTEGFCTTPEPHDVFIPTNKGTLQHILKVVTREFSVIIHAVKDINKYYNSFSHKIKCNKVTNRIKSLVDPILYVMIYSFQTL</sequence>
<reference evidence="1" key="1">
    <citation type="journal article" date="2019" name="MBio">
        <title>Virus Genomes from Deep Sea Sediments Expand the Ocean Megavirome and Support Independent Origins of Viral Gigantism.</title>
        <authorList>
            <person name="Backstrom D."/>
            <person name="Yutin N."/>
            <person name="Jorgensen S.L."/>
            <person name="Dharamshi J."/>
            <person name="Homa F."/>
            <person name="Zaremba-Niedwiedzka K."/>
            <person name="Spang A."/>
            <person name="Wolf Y.I."/>
            <person name="Koonin E.V."/>
            <person name="Ettema T.J."/>
        </authorList>
    </citation>
    <scope>NUCLEOTIDE SEQUENCE</scope>
</reference>
<protein>
    <recommendedName>
        <fullName evidence="2">F-box domain-containing protein</fullName>
    </recommendedName>
</protein>
<proteinExistence type="predicted"/>
<dbReference type="EMBL" id="MK500590">
    <property type="protein sequence ID" value="QBK93144.1"/>
    <property type="molecule type" value="Genomic_DNA"/>
</dbReference>